<gene>
    <name evidence="2" type="ORF">C1SCF055_LOCUS43245</name>
</gene>
<feature type="region of interest" description="Disordered" evidence="1">
    <location>
        <begin position="1"/>
        <end position="22"/>
    </location>
</feature>
<evidence type="ECO:0000313" key="2">
    <source>
        <dbReference type="EMBL" id="CAI4018700.1"/>
    </source>
</evidence>
<dbReference type="CDD" id="cd22744">
    <property type="entry name" value="OTU"/>
    <property type="match status" value="1"/>
</dbReference>
<dbReference type="Proteomes" id="UP001152797">
    <property type="component" value="Unassembled WGS sequence"/>
</dbReference>
<name>A0A9P1M4T9_9DINO</name>
<reference evidence="3" key="2">
    <citation type="submission" date="2024-04" db="EMBL/GenBank/DDBJ databases">
        <authorList>
            <person name="Chen Y."/>
            <person name="Shah S."/>
            <person name="Dougan E. K."/>
            <person name="Thang M."/>
            <person name="Chan C."/>
        </authorList>
    </citation>
    <scope>NUCLEOTIDE SEQUENCE [LARGE SCALE GENOMIC DNA]</scope>
</reference>
<evidence type="ECO:0000313" key="4">
    <source>
        <dbReference type="EMBL" id="CAL4806012.1"/>
    </source>
</evidence>
<keyword evidence="5" id="KW-1185">Reference proteome</keyword>
<reference evidence="2" key="1">
    <citation type="submission" date="2022-10" db="EMBL/GenBank/DDBJ databases">
        <authorList>
            <person name="Chen Y."/>
            <person name="Dougan E. K."/>
            <person name="Chan C."/>
            <person name="Rhodes N."/>
            <person name="Thang M."/>
        </authorList>
    </citation>
    <scope>NUCLEOTIDE SEQUENCE</scope>
</reference>
<proteinExistence type="predicted"/>
<dbReference type="EMBL" id="CAMXCT030006709">
    <property type="protein sequence ID" value="CAL4806012.1"/>
    <property type="molecule type" value="Genomic_DNA"/>
</dbReference>
<protein>
    <submittedName>
        <fullName evidence="4">Ribulose-bisphosphate carboxylase</fullName>
    </submittedName>
</protein>
<dbReference type="InterPro" id="IPR036691">
    <property type="entry name" value="Endo/exonu/phosph_ase_sf"/>
</dbReference>
<evidence type="ECO:0000256" key="1">
    <source>
        <dbReference type="SAM" id="MobiDB-lite"/>
    </source>
</evidence>
<feature type="non-terminal residue" evidence="2">
    <location>
        <position position="1794"/>
    </location>
</feature>
<dbReference type="EMBL" id="CAMXCT020006709">
    <property type="protein sequence ID" value="CAL1172075.1"/>
    <property type="molecule type" value="Genomic_DNA"/>
</dbReference>
<evidence type="ECO:0000313" key="5">
    <source>
        <dbReference type="Proteomes" id="UP001152797"/>
    </source>
</evidence>
<feature type="region of interest" description="Disordered" evidence="1">
    <location>
        <begin position="490"/>
        <end position="514"/>
    </location>
</feature>
<dbReference type="EMBL" id="CAMXCT010006709">
    <property type="protein sequence ID" value="CAI4018700.1"/>
    <property type="molecule type" value="Genomic_DNA"/>
</dbReference>
<sequence>RKKLEQKSKLSSGEVGLDENMVEHSEMASSMSNDGLERNGFISCSSEQLSLDSEIENEELYSLLEPTWVTEEDALHEEEQPPQAVSFYAHTPKQSLWMDTSEMLALVGAEPCLAPLFGDISSIDYEFDVQNACEQLVFGVQESVDLISWQEQEDHAVMLEHEVGGLQKFQKVHCLAKSLDEDEKEQDMVDSLKPPLALCVAECLADGEKDRSLADSLSMNEVRRSMTCNFDKMHGRDQSLEVHEVHSKTVLCEHGMMNAHEQAAIMNDFILSGVWERPVEEQGNQHDMATEQMHKRPVIEITDEPSNSRDAEMGIEQTLSNLRGGCPEDYSIEVGSSFFPPLATPESMVVNADMCCKRDDFCDWFEVEQNAVMEDFMAYLSLGDWEGSRTSEEKNPKWLREELQIDGQMGLVGPCVPLAVPDLRGGAGGSNSTRKRRETKELFEKIKDAVTEANMEAVHKANLRKLLEELEGLFFQPAEQPQTFYQWNESKMREKEEQKKGKGKGKSKSSDLPRYDLSREFPRAEIVSWQSVQAALEKAEEPGVAICKSANHVLELQGMAATIGIQRQMILVAKYDEDCTPMAAQTTMMPYLGNIAMAKAYVCTLNGEKANWKEQTLKEVTLTGRKVEDEVVVRVIAVLHYVEKSCHDVLYKTPDFSLKLAGLDISECRTNKWESICGTITGYATIQKGKVEDVIGKSGQKGIFFSRLAQDLKEKPEVTWIEKKEAEDNLVYLHRVQELAKKENVAMCWRRGGRNDLGIQKPEEDKRRSFAVWGVPGHVGPECLSLWLQEQGWTLDYKPTEPRNRGAPWRIFGVCKELTMFFKVDMDGKVAPTVPFSAEIAETVPDSQTSQESGMEVEGKKGEIISSPDKQRPKMTDTRILGGMQGPAGTLVQDLGGQGDCGWRCAAFLLCMANSKRKGDRQTIKEKISQLASALRAQCLHHLLNTDRSWESFWCPDNAWTSTTEAGVPAKTVEEFRTVLKRPLRWICHLGWQALASVKQVHIVIWTLEKHGWVKVAVVSPKEHCPKAPILGVVLSRGLYMALVRDKGESPTKDWLTGGKNEIWHSRGLQAEIIEKFYKIQPKVFRGAGSADCCTPKKADLENLEHLLRTCSSVSSGKIDDLNLLKTCSPFHSKLKQQAAQKAREEGRTTTSSCGLGLRTLQKPALFCKLTAVERKHADYICPYCKMGVLQMPGNRHLAKKTKKHHLKQCAKKRKKQIQLKELRKDGWNMERKSYRVFRAKRVETLKAKALCKAALLKHDPVALKCKTPCESDNRLQHLLWCKKCHFTSRHVAWKRTCGDRATQFKNKGTRPSTYWWHIYGRINGDKKMRQITEIDQQKAAEVIKEVSGAVDCQGKETWTFNSGGLAGLWRLIETLEDLKRADRPLAVCVQEVSCDVPRWKIVLKRLNFLGCHVFANGQVREGESKKGNITLVSTLTGGQMIAEVSTCHGCAVAVKVHNTLLVNAYVWPGEEHAAEFAATLQEWVGGIAWSGKMLWCGDWNEEFEDSWIAAAAGSHGLWPVPNGEVDCSRWDGRRLIDFFLTNAIDHADALAGALSHKISDHKIISLAFGYECMMEEEQNFKKQMPFLRPLWVDPERWKKLFEEAFNTGEITGWQEACARMEKDKLSPDGFTPQDQFMVDYAWELVTLKLLWVMKHTFFFALLEIPEGYDNLIEIRMLNKLKMRGVPSVLQLDEEIKSLENQIKKYEQNNFHQAIDRWKHSMRYDQTANSHWLTRKKIAYYPSVERINLIRILIGITSGAAVWMLPRQMTSCLGASSGRATLAIWNFVKDFDPL</sequence>
<dbReference type="Gene3D" id="3.60.10.10">
    <property type="entry name" value="Endonuclease/exonuclease/phosphatase"/>
    <property type="match status" value="1"/>
</dbReference>
<feature type="compositionally biased region" description="Basic and acidic residues" evidence="1">
    <location>
        <begin position="490"/>
        <end position="500"/>
    </location>
</feature>
<dbReference type="SUPFAM" id="SSF56219">
    <property type="entry name" value="DNase I-like"/>
    <property type="match status" value="1"/>
</dbReference>
<accession>A0A9P1M4T9</accession>
<evidence type="ECO:0000313" key="3">
    <source>
        <dbReference type="EMBL" id="CAL1172075.1"/>
    </source>
</evidence>
<comment type="caution">
    <text evidence="2">The sequence shown here is derived from an EMBL/GenBank/DDBJ whole genome shotgun (WGS) entry which is preliminary data.</text>
</comment>
<organism evidence="2">
    <name type="scientific">Cladocopium goreaui</name>
    <dbReference type="NCBI Taxonomy" id="2562237"/>
    <lineage>
        <taxon>Eukaryota</taxon>
        <taxon>Sar</taxon>
        <taxon>Alveolata</taxon>
        <taxon>Dinophyceae</taxon>
        <taxon>Suessiales</taxon>
        <taxon>Symbiodiniaceae</taxon>
        <taxon>Cladocopium</taxon>
    </lineage>
</organism>